<feature type="region of interest" description="Disordered" evidence="1">
    <location>
        <begin position="176"/>
        <end position="195"/>
    </location>
</feature>
<dbReference type="PANTHER" id="PTHR13022:SF0">
    <property type="entry name" value="EUKARYOTIC TRANSLATION INITIATION FACTOR 3 SUBUNIT K"/>
    <property type="match status" value="1"/>
</dbReference>
<feature type="domain" description="CSN8/PSMD8/EIF3K" evidence="2">
    <location>
        <begin position="65"/>
        <end position="220"/>
    </location>
</feature>
<dbReference type="SUPFAM" id="SSF48371">
    <property type="entry name" value="ARM repeat"/>
    <property type="match status" value="1"/>
</dbReference>
<evidence type="ECO:0000259" key="2">
    <source>
        <dbReference type="Pfam" id="PF10075"/>
    </source>
</evidence>
<dbReference type="GO" id="GO:0005852">
    <property type="term" value="C:eukaryotic translation initiation factor 3 complex"/>
    <property type="evidence" value="ECO:0007669"/>
    <property type="project" value="InterPro"/>
</dbReference>
<dbReference type="GO" id="GO:0003743">
    <property type="term" value="F:translation initiation factor activity"/>
    <property type="evidence" value="ECO:0007669"/>
    <property type="project" value="UniProtKB-KW"/>
</dbReference>
<feature type="region of interest" description="Disordered" evidence="1">
    <location>
        <begin position="215"/>
        <end position="246"/>
    </location>
</feature>
<dbReference type="InterPro" id="IPR016020">
    <property type="entry name" value="Transl_init_fac_sub12_N_euk"/>
</dbReference>
<accession>U6LPN8</accession>
<feature type="compositionally biased region" description="Low complexity" evidence="1">
    <location>
        <begin position="219"/>
        <end position="228"/>
    </location>
</feature>
<reference evidence="3" key="1">
    <citation type="submission" date="2013-10" db="EMBL/GenBank/DDBJ databases">
        <title>Genomic analysis of the causative agents of coccidiosis in chickens.</title>
        <authorList>
            <person name="Reid A.J."/>
            <person name="Blake D."/>
            <person name="Billington K."/>
            <person name="Browne H."/>
            <person name="Dunn M."/>
            <person name="Hung S."/>
            <person name="Kawahara F."/>
            <person name="Miranda-Saavedra D."/>
            <person name="Mourier T."/>
            <person name="Nagra H."/>
            <person name="Otto T.D."/>
            <person name="Rawlings N."/>
            <person name="Sanchez A."/>
            <person name="Sanders M."/>
            <person name="Subramaniam C."/>
            <person name="Tay Y."/>
            <person name="Dear P."/>
            <person name="Doerig C."/>
            <person name="Gruber A."/>
            <person name="Parkinson J."/>
            <person name="Shirley M."/>
            <person name="Wan K.L."/>
            <person name="Berriman M."/>
            <person name="Tomley F."/>
            <person name="Pain A."/>
        </authorList>
    </citation>
    <scope>NUCLEOTIDE SEQUENCE [LARGE SCALE GENOMIC DNA]</scope>
    <source>
        <strain evidence="3">Houghton</strain>
    </source>
</reference>
<keyword evidence="3" id="KW-0648">Protein biosynthesis</keyword>
<dbReference type="Pfam" id="PF10075">
    <property type="entry name" value="CSN8_PSD8_EIF3K"/>
    <property type="match status" value="1"/>
</dbReference>
<keyword evidence="3" id="KW-0396">Initiation factor</keyword>
<reference evidence="3" key="2">
    <citation type="submission" date="2013-10" db="EMBL/GenBank/DDBJ databases">
        <authorList>
            <person name="Aslett M."/>
        </authorList>
    </citation>
    <scope>NUCLEOTIDE SEQUENCE [LARGE SCALE GENOMIC DNA]</scope>
    <source>
        <strain evidence="3">Houghton</strain>
    </source>
</reference>
<dbReference type="GO" id="GO:0043022">
    <property type="term" value="F:ribosome binding"/>
    <property type="evidence" value="ECO:0007669"/>
    <property type="project" value="InterPro"/>
</dbReference>
<gene>
    <name evidence="3" type="ORF">EBH_0047060</name>
</gene>
<evidence type="ECO:0000313" key="4">
    <source>
        <dbReference type="Proteomes" id="UP000030750"/>
    </source>
</evidence>
<organism evidence="3 4">
    <name type="scientific">Eimeria brunetti</name>
    <dbReference type="NCBI Taxonomy" id="51314"/>
    <lineage>
        <taxon>Eukaryota</taxon>
        <taxon>Sar</taxon>
        <taxon>Alveolata</taxon>
        <taxon>Apicomplexa</taxon>
        <taxon>Conoidasida</taxon>
        <taxon>Coccidia</taxon>
        <taxon>Eucoccidiorida</taxon>
        <taxon>Eimeriorina</taxon>
        <taxon>Eimeriidae</taxon>
        <taxon>Eimeria</taxon>
    </lineage>
</organism>
<proteinExistence type="predicted"/>
<dbReference type="Proteomes" id="UP000030750">
    <property type="component" value="Unassembled WGS sequence"/>
</dbReference>
<dbReference type="InterPro" id="IPR036388">
    <property type="entry name" value="WH-like_DNA-bd_sf"/>
</dbReference>
<dbReference type="VEuPathDB" id="ToxoDB:EBH_0047060"/>
<dbReference type="PANTHER" id="PTHR13022">
    <property type="entry name" value="EUKARYOTIC TRANSLATION INITIATION FACTOR 3 SUBUNIT 11"/>
    <property type="match status" value="1"/>
</dbReference>
<dbReference type="EMBL" id="HG713074">
    <property type="protein sequence ID" value="CDJ52111.1"/>
    <property type="molecule type" value="Genomic_DNA"/>
</dbReference>
<keyword evidence="4" id="KW-1185">Reference proteome</keyword>
<evidence type="ECO:0000256" key="1">
    <source>
        <dbReference type="SAM" id="MobiDB-lite"/>
    </source>
</evidence>
<dbReference type="InterPro" id="IPR009374">
    <property type="entry name" value="eIF3k"/>
</dbReference>
<evidence type="ECO:0000313" key="3">
    <source>
        <dbReference type="EMBL" id="CDJ52111.1"/>
    </source>
</evidence>
<dbReference type="InterPro" id="IPR016024">
    <property type="entry name" value="ARM-type_fold"/>
</dbReference>
<dbReference type="OrthoDB" id="337745at2759"/>
<dbReference type="Gene3D" id="1.10.10.10">
    <property type="entry name" value="Winged helix-like DNA-binding domain superfamily/Winged helix DNA-binding domain"/>
    <property type="match status" value="1"/>
</dbReference>
<name>U6LPN8_9EIME</name>
<sequence length="274" mass="29481">MGEPSGSVEQIPVEDLLNIHQMVYLPSTLDLLVSHLEKQIAQGGASPDLCSAVLRLYLLYPQCANAQVVRKILVQNIVALPENQFGYYACIPPSHFPAPEDEKRVQDILTLQEHLEACNFKAAWAMLREPDMADVLHTPGLVDALRRYVCEVLQQTFSTISLVDFCQLLNLNCSSSSSSGSGASSSASSGGSSSAASNVVDEKVEKLVKARGWTIEDGSSSSSSSSSSGKVIRITPKDNESPKAVATRASVAHKTVEKYLSPEGLQQCLTLLQS</sequence>
<dbReference type="AlphaFoldDB" id="U6LPN8"/>
<dbReference type="InterPro" id="IPR033464">
    <property type="entry name" value="CSN8_PSD8_EIF3K"/>
</dbReference>
<protein>
    <submittedName>
        <fullName evidence="3">Eukaryotic translation initiation factor 3 subunit 11, putative</fullName>
    </submittedName>
</protein>
<dbReference type="Gene3D" id="1.25.40.250">
    <property type="entry name" value="ARM repeat, domain 1"/>
    <property type="match status" value="1"/>
</dbReference>
<dbReference type="GO" id="GO:0006446">
    <property type="term" value="P:regulation of translational initiation"/>
    <property type="evidence" value="ECO:0007669"/>
    <property type="project" value="InterPro"/>
</dbReference>